<evidence type="ECO:0000313" key="1">
    <source>
        <dbReference type="EMBL" id="MDU9006185.1"/>
    </source>
</evidence>
<keyword evidence="2" id="KW-1185">Reference proteome</keyword>
<accession>A0ABU3VJ58</accession>
<organism evidence="1 2">
    <name type="scientific">Sedimentitalea todarodis</name>
    <dbReference type="NCBI Taxonomy" id="1631240"/>
    <lineage>
        <taxon>Bacteria</taxon>
        <taxon>Pseudomonadati</taxon>
        <taxon>Pseudomonadota</taxon>
        <taxon>Alphaproteobacteria</taxon>
        <taxon>Rhodobacterales</taxon>
        <taxon>Paracoccaceae</taxon>
        <taxon>Sedimentitalea</taxon>
    </lineage>
</organism>
<name>A0ABU3VJ58_9RHOB</name>
<dbReference type="Proteomes" id="UP001255416">
    <property type="component" value="Unassembled WGS sequence"/>
</dbReference>
<dbReference type="RefSeq" id="WP_316780760.1">
    <property type="nucleotide sequence ID" value="NZ_JASMWN010000020.1"/>
</dbReference>
<evidence type="ECO:0000313" key="2">
    <source>
        <dbReference type="Proteomes" id="UP001255416"/>
    </source>
</evidence>
<reference evidence="2" key="1">
    <citation type="submission" date="2023-05" db="EMBL/GenBank/DDBJ databases">
        <title>Sedimentitalea sp. nov. JM2-8.</title>
        <authorList>
            <person name="Huang J."/>
        </authorList>
    </citation>
    <scope>NUCLEOTIDE SEQUENCE [LARGE SCALE GENOMIC DNA]</scope>
    <source>
        <strain evidence="2">KHS03</strain>
    </source>
</reference>
<dbReference type="InterPro" id="IPR008727">
    <property type="entry name" value="PAAR_motif"/>
</dbReference>
<dbReference type="Pfam" id="PF05488">
    <property type="entry name" value="PAAR_motif"/>
    <property type="match status" value="1"/>
</dbReference>
<dbReference type="EMBL" id="JASMWN010000020">
    <property type="protein sequence ID" value="MDU9006185.1"/>
    <property type="molecule type" value="Genomic_DNA"/>
</dbReference>
<gene>
    <name evidence="1" type="ORF">QO231_20330</name>
</gene>
<sequence length="101" mass="10233">MGTPQARILDLHLCFTPAPPPAPPLPVPVPIPIASPCAVPVLVGKIPASRITDLAGIPFPHPVIKGSATVIIQKLPAARITDNCACGGLIVKGQVNVLVGG</sequence>
<protein>
    <submittedName>
        <fullName evidence="1">PAAR domain-containing protein</fullName>
    </submittedName>
</protein>
<dbReference type="Gene3D" id="2.60.200.60">
    <property type="match status" value="1"/>
</dbReference>
<comment type="caution">
    <text evidence="1">The sequence shown here is derived from an EMBL/GenBank/DDBJ whole genome shotgun (WGS) entry which is preliminary data.</text>
</comment>
<proteinExistence type="predicted"/>